<evidence type="ECO:0000313" key="2">
    <source>
        <dbReference type="EMBL" id="TYI58819.1"/>
    </source>
</evidence>
<accession>A0A5D2T0V5</accession>
<gene>
    <name evidence="2" type="ORF">E1A91_D11G388600v1</name>
</gene>
<feature type="compositionally biased region" description="Polar residues" evidence="1">
    <location>
        <begin position="146"/>
        <end position="155"/>
    </location>
</feature>
<feature type="region of interest" description="Disordered" evidence="1">
    <location>
        <begin position="136"/>
        <end position="160"/>
    </location>
</feature>
<feature type="compositionally biased region" description="Basic and acidic residues" evidence="1">
    <location>
        <begin position="136"/>
        <end position="145"/>
    </location>
</feature>
<protein>
    <submittedName>
        <fullName evidence="2">Uncharacterized protein</fullName>
    </submittedName>
</protein>
<evidence type="ECO:0000313" key="3">
    <source>
        <dbReference type="Proteomes" id="UP000323597"/>
    </source>
</evidence>
<dbReference type="PANTHER" id="PTHR35021:SF8">
    <property type="entry name" value="FIBER PROTEIN FB17"/>
    <property type="match status" value="1"/>
</dbReference>
<sequence>MMSRSLMPSAGMGVNSLIPVPSAGIGVNSLMPSAGIGVNSLMLSAGMNSQEKELSGDLFFWPSTNSTGFGNPDPPMMGMSHLENRFKDIGDSSHYGITTPAINRNFQNGENEELLNHNQTNNSRIGMKRHFEELDKSKAKKKGTEEQYNSQQSPMRKNKKFTKEELVEKKAGPQIRLLYRHRIDRQIAQDKETDMKSVLVKPWPMQPDVQGIQQEFHEIANANLEPEEDKERLLEVASKFDILQQQRKEHSTTAGTVIYWITS</sequence>
<dbReference type="AlphaFoldDB" id="A0A5D2T0V5"/>
<dbReference type="PANTHER" id="PTHR35021">
    <property type="match status" value="1"/>
</dbReference>
<proteinExistence type="predicted"/>
<reference evidence="2 3" key="1">
    <citation type="submission" date="2019-07" db="EMBL/GenBank/DDBJ databases">
        <title>WGS assembly of Gossypium mustelinum.</title>
        <authorList>
            <person name="Chen Z.J."/>
            <person name="Sreedasyam A."/>
            <person name="Ando A."/>
            <person name="Song Q."/>
            <person name="De L."/>
            <person name="Hulse-Kemp A."/>
            <person name="Ding M."/>
            <person name="Ye W."/>
            <person name="Kirkbride R."/>
            <person name="Jenkins J."/>
            <person name="Plott C."/>
            <person name="Lovell J."/>
            <person name="Lin Y.-M."/>
            <person name="Vaughn R."/>
            <person name="Liu B."/>
            <person name="Li W."/>
            <person name="Simpson S."/>
            <person name="Scheffler B."/>
            <person name="Saski C."/>
            <person name="Grover C."/>
            <person name="Hu G."/>
            <person name="Conover J."/>
            <person name="Carlson J."/>
            <person name="Shu S."/>
            <person name="Boston L."/>
            <person name="Williams M."/>
            <person name="Peterson D."/>
            <person name="Mcgee K."/>
            <person name="Jones D."/>
            <person name="Wendel J."/>
            <person name="Stelly D."/>
            <person name="Grimwood J."/>
            <person name="Schmutz J."/>
        </authorList>
    </citation>
    <scope>NUCLEOTIDE SEQUENCE [LARGE SCALE GENOMIC DNA]</scope>
    <source>
        <strain evidence="2">1408120.09</strain>
    </source>
</reference>
<keyword evidence="3" id="KW-1185">Reference proteome</keyword>
<evidence type="ECO:0000256" key="1">
    <source>
        <dbReference type="SAM" id="MobiDB-lite"/>
    </source>
</evidence>
<dbReference type="EMBL" id="CM017659">
    <property type="protein sequence ID" value="TYI58819.1"/>
    <property type="molecule type" value="Genomic_DNA"/>
</dbReference>
<dbReference type="Proteomes" id="UP000323597">
    <property type="component" value="Chromosome D11"/>
</dbReference>
<organism evidence="2 3">
    <name type="scientific">Gossypium mustelinum</name>
    <name type="common">Cotton</name>
    <name type="synonym">Gossypium caicoense</name>
    <dbReference type="NCBI Taxonomy" id="34275"/>
    <lineage>
        <taxon>Eukaryota</taxon>
        <taxon>Viridiplantae</taxon>
        <taxon>Streptophyta</taxon>
        <taxon>Embryophyta</taxon>
        <taxon>Tracheophyta</taxon>
        <taxon>Spermatophyta</taxon>
        <taxon>Magnoliopsida</taxon>
        <taxon>eudicotyledons</taxon>
        <taxon>Gunneridae</taxon>
        <taxon>Pentapetalae</taxon>
        <taxon>rosids</taxon>
        <taxon>malvids</taxon>
        <taxon>Malvales</taxon>
        <taxon>Malvaceae</taxon>
        <taxon>Malvoideae</taxon>
        <taxon>Gossypium</taxon>
    </lineage>
</organism>
<name>A0A5D2T0V5_GOSMU</name>